<protein>
    <submittedName>
        <fullName evidence="3">Rhodanese sulfurtransferase like protein</fullName>
    </submittedName>
</protein>
<keyword evidence="4" id="KW-1185">Reference proteome</keyword>
<dbReference type="PROSITE" id="PS50206">
    <property type="entry name" value="RHODANESE_3"/>
    <property type="match status" value="1"/>
</dbReference>
<dbReference type="Gene3D" id="3.40.250.10">
    <property type="entry name" value="Rhodanese-like domain"/>
    <property type="match status" value="1"/>
</dbReference>
<gene>
    <name evidence="3" type="primary">pspE</name>
    <name evidence="3" type="ORF">NCTC13292_02241</name>
</gene>
<sequence length="140" mass="15703">MEQLGQFVVNHWGLWLALVIVLLIIFINELQTQKKRAKELSPQAAVNLINHENAVVIDLREAEVFRNGHILDAIRATADDFNEQRMDKYKTKPLILVCARGLQSSQLATKLREKGFTQPMALAGGMAAWQTAELPVVKGK</sequence>
<dbReference type="InterPro" id="IPR036873">
    <property type="entry name" value="Rhodanese-like_dom_sf"/>
</dbReference>
<dbReference type="GO" id="GO:0016740">
    <property type="term" value="F:transferase activity"/>
    <property type="evidence" value="ECO:0007669"/>
    <property type="project" value="UniProtKB-KW"/>
</dbReference>
<dbReference type="PANTHER" id="PTHR43031:SF18">
    <property type="entry name" value="RHODANESE-RELATED SULFURTRANSFERASES"/>
    <property type="match status" value="1"/>
</dbReference>
<dbReference type="CDD" id="cd00158">
    <property type="entry name" value="RHOD"/>
    <property type="match status" value="1"/>
</dbReference>
<dbReference type="Pfam" id="PF00581">
    <property type="entry name" value="Rhodanese"/>
    <property type="match status" value="1"/>
</dbReference>
<dbReference type="InterPro" id="IPR001763">
    <property type="entry name" value="Rhodanese-like_dom"/>
</dbReference>
<dbReference type="AlphaFoldDB" id="A0A378J8N7"/>
<feature type="domain" description="Rhodanese" evidence="2">
    <location>
        <begin position="50"/>
        <end position="138"/>
    </location>
</feature>
<feature type="transmembrane region" description="Helical" evidence="1">
    <location>
        <begin position="12"/>
        <end position="30"/>
    </location>
</feature>
<proteinExistence type="predicted"/>
<keyword evidence="3" id="KW-0808">Transferase</keyword>
<dbReference type="Proteomes" id="UP000254677">
    <property type="component" value="Unassembled WGS sequence"/>
</dbReference>
<name>A0A378J8N7_9GAMM</name>
<dbReference type="OrthoDB" id="9808735at2"/>
<evidence type="ECO:0000259" key="2">
    <source>
        <dbReference type="PROSITE" id="PS50206"/>
    </source>
</evidence>
<keyword evidence="1" id="KW-0812">Transmembrane</keyword>
<evidence type="ECO:0000313" key="4">
    <source>
        <dbReference type="Proteomes" id="UP000254677"/>
    </source>
</evidence>
<keyword evidence="1" id="KW-1133">Transmembrane helix</keyword>
<evidence type="ECO:0000256" key="1">
    <source>
        <dbReference type="SAM" id="Phobius"/>
    </source>
</evidence>
<dbReference type="InterPro" id="IPR050229">
    <property type="entry name" value="GlpE_sulfurtransferase"/>
</dbReference>
<dbReference type="EMBL" id="UGOA01000001">
    <property type="protein sequence ID" value="STX43548.1"/>
    <property type="molecule type" value="Genomic_DNA"/>
</dbReference>
<dbReference type="PANTHER" id="PTHR43031">
    <property type="entry name" value="FAD-DEPENDENT OXIDOREDUCTASE"/>
    <property type="match status" value="1"/>
</dbReference>
<evidence type="ECO:0000313" key="3">
    <source>
        <dbReference type="EMBL" id="STX43548.1"/>
    </source>
</evidence>
<accession>A0A378J8N7</accession>
<dbReference type="RefSeq" id="WP_115222741.1">
    <property type="nucleotide sequence ID" value="NZ_UGOA01000001.1"/>
</dbReference>
<dbReference type="SUPFAM" id="SSF52821">
    <property type="entry name" value="Rhodanese/Cell cycle control phosphatase"/>
    <property type="match status" value="1"/>
</dbReference>
<dbReference type="SMART" id="SM00450">
    <property type="entry name" value="RHOD"/>
    <property type="match status" value="1"/>
</dbReference>
<keyword evidence="1" id="KW-0472">Membrane</keyword>
<reference evidence="3 4" key="1">
    <citation type="submission" date="2018-06" db="EMBL/GenBank/DDBJ databases">
        <authorList>
            <consortium name="Pathogen Informatics"/>
            <person name="Doyle S."/>
        </authorList>
    </citation>
    <scope>NUCLEOTIDE SEQUENCE [LARGE SCALE GENOMIC DNA]</scope>
    <source>
        <strain evidence="3 4">NCTC13292</strain>
    </source>
</reference>
<organism evidence="3 4">
    <name type="scientific">Legionella donaldsonii</name>
    <dbReference type="NCBI Taxonomy" id="45060"/>
    <lineage>
        <taxon>Bacteria</taxon>
        <taxon>Pseudomonadati</taxon>
        <taxon>Pseudomonadota</taxon>
        <taxon>Gammaproteobacteria</taxon>
        <taxon>Legionellales</taxon>
        <taxon>Legionellaceae</taxon>
        <taxon>Legionella</taxon>
    </lineage>
</organism>